<accession>A0AAN7K4Y7</accession>
<dbReference type="Proteomes" id="UP001345219">
    <property type="component" value="Chromosome 15"/>
</dbReference>
<gene>
    <name evidence="1" type="ORF">SAY87_019745</name>
</gene>
<proteinExistence type="predicted"/>
<comment type="caution">
    <text evidence="1">The sequence shown here is derived from an EMBL/GenBank/DDBJ whole genome shotgun (WGS) entry which is preliminary data.</text>
</comment>
<dbReference type="AlphaFoldDB" id="A0AAN7K4Y7"/>
<sequence>MKNSQGLLKREVWAPTDKADHLLQDNYLEFVAKQIASTVCLVRMTMIAVQLRRDSKVKKDTTTDTVSCHSRYVEGTNPLTGLFSSRPDNLAQQ</sequence>
<name>A0AAN7K4Y7_9MYRT</name>
<protein>
    <submittedName>
        <fullName evidence="1">Uncharacterized protein</fullName>
    </submittedName>
</protein>
<reference evidence="1 2" key="1">
    <citation type="journal article" date="2023" name="Hortic Res">
        <title>Pangenome of water caltrop reveals structural variations and asymmetric subgenome divergence after allopolyploidization.</title>
        <authorList>
            <person name="Zhang X."/>
            <person name="Chen Y."/>
            <person name="Wang L."/>
            <person name="Yuan Y."/>
            <person name="Fang M."/>
            <person name="Shi L."/>
            <person name="Lu R."/>
            <person name="Comes H.P."/>
            <person name="Ma Y."/>
            <person name="Chen Y."/>
            <person name="Huang G."/>
            <person name="Zhou Y."/>
            <person name="Zheng Z."/>
            <person name="Qiu Y."/>
        </authorList>
    </citation>
    <scope>NUCLEOTIDE SEQUENCE [LARGE SCALE GENOMIC DNA]</scope>
    <source>
        <tissue evidence="1">Roots</tissue>
    </source>
</reference>
<evidence type="ECO:0000313" key="1">
    <source>
        <dbReference type="EMBL" id="KAK4758444.1"/>
    </source>
</evidence>
<evidence type="ECO:0000313" key="2">
    <source>
        <dbReference type="Proteomes" id="UP001345219"/>
    </source>
</evidence>
<organism evidence="1 2">
    <name type="scientific">Trapa incisa</name>
    <dbReference type="NCBI Taxonomy" id="236973"/>
    <lineage>
        <taxon>Eukaryota</taxon>
        <taxon>Viridiplantae</taxon>
        <taxon>Streptophyta</taxon>
        <taxon>Embryophyta</taxon>
        <taxon>Tracheophyta</taxon>
        <taxon>Spermatophyta</taxon>
        <taxon>Magnoliopsida</taxon>
        <taxon>eudicotyledons</taxon>
        <taxon>Gunneridae</taxon>
        <taxon>Pentapetalae</taxon>
        <taxon>rosids</taxon>
        <taxon>malvids</taxon>
        <taxon>Myrtales</taxon>
        <taxon>Lythraceae</taxon>
        <taxon>Trapa</taxon>
    </lineage>
</organism>
<keyword evidence="2" id="KW-1185">Reference proteome</keyword>
<dbReference type="EMBL" id="JAXIOK010000012">
    <property type="protein sequence ID" value="KAK4758444.1"/>
    <property type="molecule type" value="Genomic_DNA"/>
</dbReference>